<evidence type="ECO:0000256" key="6">
    <source>
        <dbReference type="SAM" id="MobiDB-lite"/>
    </source>
</evidence>
<gene>
    <name evidence="8" type="ORF">B0H17DRAFT_1093381</name>
</gene>
<keyword evidence="1" id="KW-0479">Metal-binding</keyword>
<dbReference type="SUPFAM" id="SSF57667">
    <property type="entry name" value="beta-beta-alpha zinc fingers"/>
    <property type="match status" value="1"/>
</dbReference>
<dbReference type="GO" id="GO:0008270">
    <property type="term" value="F:zinc ion binding"/>
    <property type="evidence" value="ECO:0007669"/>
    <property type="project" value="UniProtKB-KW"/>
</dbReference>
<dbReference type="PROSITE" id="PS50157">
    <property type="entry name" value="ZINC_FINGER_C2H2_2"/>
    <property type="match status" value="1"/>
</dbReference>
<feature type="region of interest" description="Disordered" evidence="6">
    <location>
        <begin position="92"/>
        <end position="127"/>
    </location>
</feature>
<reference evidence="8" key="1">
    <citation type="submission" date="2023-03" db="EMBL/GenBank/DDBJ databases">
        <title>Massive genome expansion in bonnet fungi (Mycena s.s.) driven by repeated elements and novel gene families across ecological guilds.</title>
        <authorList>
            <consortium name="Lawrence Berkeley National Laboratory"/>
            <person name="Harder C.B."/>
            <person name="Miyauchi S."/>
            <person name="Viragh M."/>
            <person name="Kuo A."/>
            <person name="Thoen E."/>
            <person name="Andreopoulos B."/>
            <person name="Lu D."/>
            <person name="Skrede I."/>
            <person name="Drula E."/>
            <person name="Henrissat B."/>
            <person name="Morin E."/>
            <person name="Kohler A."/>
            <person name="Barry K."/>
            <person name="LaButti K."/>
            <person name="Morin E."/>
            <person name="Salamov A."/>
            <person name="Lipzen A."/>
            <person name="Mereny Z."/>
            <person name="Hegedus B."/>
            <person name="Baldrian P."/>
            <person name="Stursova M."/>
            <person name="Weitz H."/>
            <person name="Taylor A."/>
            <person name="Grigoriev I.V."/>
            <person name="Nagy L.G."/>
            <person name="Martin F."/>
            <person name="Kauserud H."/>
        </authorList>
    </citation>
    <scope>NUCLEOTIDE SEQUENCE</scope>
    <source>
        <strain evidence="8">CBHHK067</strain>
    </source>
</reference>
<feature type="region of interest" description="Disordered" evidence="6">
    <location>
        <begin position="330"/>
        <end position="391"/>
    </location>
</feature>
<proteinExistence type="predicted"/>
<dbReference type="GO" id="GO:0000981">
    <property type="term" value="F:DNA-binding transcription factor activity, RNA polymerase II-specific"/>
    <property type="evidence" value="ECO:0007669"/>
    <property type="project" value="TreeGrafter"/>
</dbReference>
<dbReference type="InterPro" id="IPR013087">
    <property type="entry name" value="Znf_C2H2_type"/>
</dbReference>
<dbReference type="Proteomes" id="UP001221757">
    <property type="component" value="Unassembled WGS sequence"/>
</dbReference>
<evidence type="ECO:0000256" key="1">
    <source>
        <dbReference type="ARBA" id="ARBA00022723"/>
    </source>
</evidence>
<accession>A0AAD7CTY8</accession>
<dbReference type="EMBL" id="JARKIE010000239">
    <property type="protein sequence ID" value="KAJ7662481.1"/>
    <property type="molecule type" value="Genomic_DNA"/>
</dbReference>
<keyword evidence="9" id="KW-1185">Reference proteome</keyword>
<feature type="compositionally biased region" description="Pro residues" evidence="6">
    <location>
        <begin position="111"/>
        <end position="127"/>
    </location>
</feature>
<feature type="domain" description="C2H2-type" evidence="7">
    <location>
        <begin position="39"/>
        <end position="66"/>
    </location>
</feature>
<dbReference type="GO" id="GO:0031519">
    <property type="term" value="C:PcG protein complex"/>
    <property type="evidence" value="ECO:0007669"/>
    <property type="project" value="TreeGrafter"/>
</dbReference>
<evidence type="ECO:0000256" key="3">
    <source>
        <dbReference type="ARBA" id="ARBA00022771"/>
    </source>
</evidence>
<keyword evidence="4" id="KW-0862">Zinc</keyword>
<dbReference type="PANTHER" id="PTHR14003:SF19">
    <property type="entry name" value="YY2 TRANSCRIPTION FACTOR"/>
    <property type="match status" value="1"/>
</dbReference>
<dbReference type="GO" id="GO:0000978">
    <property type="term" value="F:RNA polymerase II cis-regulatory region sequence-specific DNA binding"/>
    <property type="evidence" value="ECO:0007669"/>
    <property type="project" value="TreeGrafter"/>
</dbReference>
<dbReference type="PANTHER" id="PTHR14003">
    <property type="entry name" value="TRANSCRIPTIONAL REPRESSOR PROTEIN YY"/>
    <property type="match status" value="1"/>
</dbReference>
<name>A0AAD7CTY8_MYCRO</name>
<dbReference type="GO" id="GO:0000785">
    <property type="term" value="C:chromatin"/>
    <property type="evidence" value="ECO:0007669"/>
    <property type="project" value="TreeGrafter"/>
</dbReference>
<evidence type="ECO:0000313" key="8">
    <source>
        <dbReference type="EMBL" id="KAJ7662481.1"/>
    </source>
</evidence>
<evidence type="ECO:0000313" key="9">
    <source>
        <dbReference type="Proteomes" id="UP001221757"/>
    </source>
</evidence>
<dbReference type="Gene3D" id="3.30.160.60">
    <property type="entry name" value="Classic Zinc Finger"/>
    <property type="match status" value="2"/>
</dbReference>
<keyword evidence="2" id="KW-0677">Repeat</keyword>
<dbReference type="GO" id="GO:0005667">
    <property type="term" value="C:transcription regulator complex"/>
    <property type="evidence" value="ECO:0007669"/>
    <property type="project" value="TreeGrafter"/>
</dbReference>
<organism evidence="8 9">
    <name type="scientific">Mycena rosella</name>
    <name type="common">Pink bonnet</name>
    <name type="synonym">Agaricus rosellus</name>
    <dbReference type="NCBI Taxonomy" id="1033263"/>
    <lineage>
        <taxon>Eukaryota</taxon>
        <taxon>Fungi</taxon>
        <taxon>Dikarya</taxon>
        <taxon>Basidiomycota</taxon>
        <taxon>Agaricomycotina</taxon>
        <taxon>Agaricomycetes</taxon>
        <taxon>Agaricomycetidae</taxon>
        <taxon>Agaricales</taxon>
        <taxon>Marasmiineae</taxon>
        <taxon>Mycenaceae</taxon>
        <taxon>Mycena</taxon>
    </lineage>
</organism>
<dbReference type="SMART" id="SM00355">
    <property type="entry name" value="ZnF_C2H2"/>
    <property type="match status" value="2"/>
</dbReference>
<evidence type="ECO:0000259" key="7">
    <source>
        <dbReference type="PROSITE" id="PS50157"/>
    </source>
</evidence>
<feature type="region of interest" description="Disordered" evidence="6">
    <location>
        <begin position="527"/>
        <end position="560"/>
    </location>
</feature>
<dbReference type="InterPro" id="IPR036236">
    <property type="entry name" value="Znf_C2H2_sf"/>
</dbReference>
<evidence type="ECO:0000256" key="4">
    <source>
        <dbReference type="ARBA" id="ARBA00022833"/>
    </source>
</evidence>
<dbReference type="AlphaFoldDB" id="A0AAD7CTY8"/>
<keyword evidence="3 5" id="KW-0863">Zinc-finger</keyword>
<feature type="compositionally biased region" description="Pro residues" evidence="6">
    <location>
        <begin position="535"/>
        <end position="544"/>
    </location>
</feature>
<evidence type="ECO:0000256" key="5">
    <source>
        <dbReference type="PROSITE-ProRule" id="PRU00042"/>
    </source>
</evidence>
<protein>
    <recommendedName>
        <fullName evidence="7">C2H2-type domain-containing protein</fullName>
    </recommendedName>
</protein>
<comment type="caution">
    <text evidence="8">The sequence shown here is derived from an EMBL/GenBank/DDBJ whole genome shotgun (WGS) entry which is preliminary data.</text>
</comment>
<dbReference type="PROSITE" id="PS00028">
    <property type="entry name" value="ZINC_FINGER_C2H2_1"/>
    <property type="match status" value="2"/>
</dbReference>
<evidence type="ECO:0000256" key="2">
    <source>
        <dbReference type="ARBA" id="ARBA00022737"/>
    </source>
</evidence>
<sequence>MSDSPEPVSVTDSPVVAAARKRKAELSAASASSAARKRHVCPVCARGFSTTGHLARHAPMHTGERNHKCPFPGCKTCCSRQDNLQQHYRIHLSPGSRRKSGQSMLRISTPVPSPPAEGSPFPPLEPPPLEDSRLYFFGAHGVVYDSPPNTPPPLVEASYQPLPQSHRALPQIDTGVGAASARSSPDRYWSAPQHVSPASEHYISAYQSPIATSSQHYAQSTATSPALSPVTSSAQPSSYCSSLSALSSYSSLASAEGYPPYEPRYTHPLHRSASHSPSAAQVPVSRTLITCHSSAHLAVHALQQQPHSSLYAPQADVNLASYAAQLADSPYHASPPYPPQQDTLYPPQPDSPYTYAPQDAPTPPYAVHDAESPSPPPSSHHSPQTPYPDGYVRAPYEPAYVAYDVRGYLVPEPAPYPGDMPMDMDTDGGARAYPEPQAPPVYVTQGYPTETKSYVEAYAGTEADGKPYVEQGYEKAYTPVLTRRDARRESYPQHTQGAPTYTYTYTPAYTHPAPQAHPAVDVQSSPVVPMSHEYPTPPAAPAPVPYLHHPQPQRPWRRAR</sequence>